<feature type="compositionally biased region" description="Basic and acidic residues" evidence="1">
    <location>
        <begin position="61"/>
        <end position="78"/>
    </location>
</feature>
<feature type="compositionally biased region" description="Polar residues" evidence="1">
    <location>
        <begin position="10"/>
        <end position="26"/>
    </location>
</feature>
<protein>
    <submittedName>
        <fullName evidence="2">Uncharacterized protein</fullName>
    </submittedName>
</protein>
<evidence type="ECO:0000256" key="1">
    <source>
        <dbReference type="SAM" id="MobiDB-lite"/>
    </source>
</evidence>
<feature type="compositionally biased region" description="Acidic residues" evidence="1">
    <location>
        <begin position="90"/>
        <end position="99"/>
    </location>
</feature>
<dbReference type="EMBL" id="JAHRIN010050456">
    <property type="protein sequence ID" value="MEQ2208303.1"/>
    <property type="molecule type" value="Genomic_DNA"/>
</dbReference>
<accession>A0ABV0RL55</accession>
<dbReference type="Proteomes" id="UP001434883">
    <property type="component" value="Unassembled WGS sequence"/>
</dbReference>
<feature type="region of interest" description="Disordered" evidence="1">
    <location>
        <begin position="1"/>
        <end position="117"/>
    </location>
</feature>
<evidence type="ECO:0000313" key="2">
    <source>
        <dbReference type="EMBL" id="MEQ2208303.1"/>
    </source>
</evidence>
<organism evidence="2 3">
    <name type="scientific">Xenoophorus captivus</name>
    <dbReference type="NCBI Taxonomy" id="1517983"/>
    <lineage>
        <taxon>Eukaryota</taxon>
        <taxon>Metazoa</taxon>
        <taxon>Chordata</taxon>
        <taxon>Craniata</taxon>
        <taxon>Vertebrata</taxon>
        <taxon>Euteleostomi</taxon>
        <taxon>Actinopterygii</taxon>
        <taxon>Neopterygii</taxon>
        <taxon>Teleostei</taxon>
        <taxon>Neoteleostei</taxon>
        <taxon>Acanthomorphata</taxon>
        <taxon>Ovalentaria</taxon>
        <taxon>Atherinomorphae</taxon>
        <taxon>Cyprinodontiformes</taxon>
        <taxon>Goodeidae</taxon>
        <taxon>Xenoophorus</taxon>
    </lineage>
</organism>
<sequence length="117" mass="12522">MAHLIPVKTPSGSMSGSPSLQDQTGLALSDGVGMVSPKPEMPRQNSDPSSDTPGPAQNISSRDERDRDRTAWLREQDIPPRVTDYSSSSEESESSDEDGQVLGHDGTVAVSDIPRIM</sequence>
<reference evidence="2 3" key="1">
    <citation type="submission" date="2021-06" db="EMBL/GenBank/DDBJ databases">
        <authorList>
            <person name="Palmer J.M."/>
        </authorList>
    </citation>
    <scope>NUCLEOTIDE SEQUENCE [LARGE SCALE GENOMIC DNA]</scope>
    <source>
        <strain evidence="2 3">XC_2019</strain>
        <tissue evidence="2">Muscle</tissue>
    </source>
</reference>
<gene>
    <name evidence="2" type="ORF">XENOCAPTIV_020114</name>
</gene>
<keyword evidence="3" id="KW-1185">Reference proteome</keyword>
<name>A0ABV0RL55_9TELE</name>
<evidence type="ECO:0000313" key="3">
    <source>
        <dbReference type="Proteomes" id="UP001434883"/>
    </source>
</evidence>
<proteinExistence type="predicted"/>
<feature type="compositionally biased region" description="Polar residues" evidence="1">
    <location>
        <begin position="43"/>
        <end position="60"/>
    </location>
</feature>
<comment type="caution">
    <text evidence="2">The sequence shown here is derived from an EMBL/GenBank/DDBJ whole genome shotgun (WGS) entry which is preliminary data.</text>
</comment>